<name>A0A6A0GY45_HYAAZ</name>
<dbReference type="Gene3D" id="2.60.40.10">
    <property type="entry name" value="Immunoglobulins"/>
    <property type="match status" value="5"/>
</dbReference>
<evidence type="ECO:0000313" key="4">
    <source>
        <dbReference type="EMBL" id="KAA0190735.1"/>
    </source>
</evidence>
<proteinExistence type="predicted"/>
<feature type="domain" description="Ig-like" evidence="3">
    <location>
        <begin position="18"/>
        <end position="113"/>
    </location>
</feature>
<feature type="domain" description="Ig-like" evidence="3">
    <location>
        <begin position="499"/>
        <end position="611"/>
    </location>
</feature>
<dbReference type="SMART" id="SM00408">
    <property type="entry name" value="IGc2"/>
    <property type="match status" value="3"/>
</dbReference>
<dbReference type="SUPFAM" id="SSF48726">
    <property type="entry name" value="Immunoglobulin"/>
    <property type="match status" value="3"/>
</dbReference>
<dbReference type="PANTHER" id="PTHR23278">
    <property type="entry name" value="SIDESTEP PROTEIN"/>
    <property type="match status" value="1"/>
</dbReference>
<dbReference type="InterPro" id="IPR013783">
    <property type="entry name" value="Ig-like_fold"/>
</dbReference>
<dbReference type="PANTHER" id="PTHR23278:SF19">
    <property type="entry name" value="OBSCURIN"/>
    <property type="match status" value="1"/>
</dbReference>
<dbReference type="Pfam" id="PF13927">
    <property type="entry name" value="Ig_3"/>
    <property type="match status" value="1"/>
</dbReference>
<evidence type="ECO:0000256" key="2">
    <source>
        <dbReference type="SAM" id="Phobius"/>
    </source>
</evidence>
<dbReference type="InterPro" id="IPR003599">
    <property type="entry name" value="Ig_sub"/>
</dbReference>
<dbReference type="InterPro" id="IPR036179">
    <property type="entry name" value="Ig-like_dom_sf"/>
</dbReference>
<dbReference type="InterPro" id="IPR003961">
    <property type="entry name" value="FN3_dom"/>
</dbReference>
<reference evidence="4" key="3">
    <citation type="submission" date="2019-06" db="EMBL/GenBank/DDBJ databases">
        <authorList>
            <person name="Poynton C."/>
            <person name="Hasenbein S."/>
            <person name="Benoit J.B."/>
            <person name="Sepulveda M.S."/>
            <person name="Poelchau M.F."/>
            <person name="Murali S.C."/>
            <person name="Chen S."/>
            <person name="Glastad K.M."/>
            <person name="Werren J.H."/>
            <person name="Vineis J.H."/>
            <person name="Bowen J.L."/>
            <person name="Friedrich M."/>
            <person name="Jones J."/>
            <person name="Robertson H.M."/>
            <person name="Feyereisen R."/>
            <person name="Mechler-Hickson A."/>
            <person name="Mathers N."/>
            <person name="Lee C.E."/>
            <person name="Colbourne J.K."/>
            <person name="Biales A."/>
            <person name="Johnston J.S."/>
            <person name="Wellborn G.A."/>
            <person name="Rosendale A.J."/>
            <person name="Cridge A.G."/>
            <person name="Munoz-Torres M.C."/>
            <person name="Bain P.A."/>
            <person name="Manny A.R."/>
            <person name="Major K.M."/>
            <person name="Lambert F.N."/>
            <person name="Vulpe C.D."/>
            <person name="Tuck P."/>
            <person name="Blalock B.J."/>
            <person name="Lin Y.-Y."/>
            <person name="Smith M.E."/>
            <person name="Ochoa-Acuna H."/>
            <person name="Chen M.-J.M."/>
            <person name="Childers C.P."/>
            <person name="Qu J."/>
            <person name="Dugan S."/>
            <person name="Lee S.L."/>
            <person name="Chao H."/>
            <person name="Dinh H."/>
            <person name="Han Y."/>
            <person name="Doddapaneni H."/>
            <person name="Worley K.C."/>
            <person name="Muzny D.M."/>
            <person name="Gibbs R.A."/>
            <person name="Richards S."/>
        </authorList>
    </citation>
    <scope>NUCLEOTIDE SEQUENCE</scope>
    <source>
        <strain evidence="4">HAZT.00-mixed</strain>
        <tissue evidence="4">Whole organism</tissue>
    </source>
</reference>
<organism evidence="4">
    <name type="scientific">Hyalella azteca</name>
    <name type="common">Amphipod</name>
    <dbReference type="NCBI Taxonomy" id="294128"/>
    <lineage>
        <taxon>Eukaryota</taxon>
        <taxon>Metazoa</taxon>
        <taxon>Ecdysozoa</taxon>
        <taxon>Arthropoda</taxon>
        <taxon>Crustacea</taxon>
        <taxon>Multicrustacea</taxon>
        <taxon>Malacostraca</taxon>
        <taxon>Eumalacostraca</taxon>
        <taxon>Peracarida</taxon>
        <taxon>Amphipoda</taxon>
        <taxon>Senticaudata</taxon>
        <taxon>Talitrida</taxon>
        <taxon>Talitroidea</taxon>
        <taxon>Hyalellidae</taxon>
        <taxon>Hyalella</taxon>
    </lineage>
</organism>
<dbReference type="SUPFAM" id="SSF49265">
    <property type="entry name" value="Fibronectin type III"/>
    <property type="match status" value="1"/>
</dbReference>
<dbReference type="InterPro" id="IPR036116">
    <property type="entry name" value="FN3_sf"/>
</dbReference>
<feature type="domain" description="Ig-like" evidence="3">
    <location>
        <begin position="404"/>
        <end position="494"/>
    </location>
</feature>
<reference evidence="4" key="2">
    <citation type="journal article" date="2018" name="Environ. Sci. Technol.">
        <title>The Toxicogenome of Hyalella azteca: A Model for Sediment Ecotoxicology and Evolutionary Toxicology.</title>
        <authorList>
            <person name="Poynton H.C."/>
            <person name="Hasenbein S."/>
            <person name="Benoit J.B."/>
            <person name="Sepulveda M.S."/>
            <person name="Poelchau M.F."/>
            <person name="Hughes D.S.T."/>
            <person name="Murali S.C."/>
            <person name="Chen S."/>
            <person name="Glastad K.M."/>
            <person name="Goodisman M.A.D."/>
            <person name="Werren J.H."/>
            <person name="Vineis J.H."/>
            <person name="Bowen J.L."/>
            <person name="Friedrich M."/>
            <person name="Jones J."/>
            <person name="Robertson H.M."/>
            <person name="Feyereisen R."/>
            <person name="Mechler-Hickson A."/>
            <person name="Mathers N."/>
            <person name="Lee C.E."/>
            <person name="Colbourne J.K."/>
            <person name="Biales A."/>
            <person name="Johnston J.S."/>
            <person name="Wellborn G.A."/>
            <person name="Rosendale A.J."/>
            <person name="Cridge A.G."/>
            <person name="Munoz-Torres M.C."/>
            <person name="Bain P.A."/>
            <person name="Manny A.R."/>
            <person name="Major K.M."/>
            <person name="Lambert F.N."/>
            <person name="Vulpe C.D."/>
            <person name="Tuck P."/>
            <person name="Blalock B.J."/>
            <person name="Lin Y.Y."/>
            <person name="Smith M.E."/>
            <person name="Ochoa-Acuna H."/>
            <person name="Chen M.M."/>
            <person name="Childers C.P."/>
            <person name="Qu J."/>
            <person name="Dugan S."/>
            <person name="Lee S.L."/>
            <person name="Chao H."/>
            <person name="Dinh H."/>
            <person name="Han Y."/>
            <person name="Doddapaneni H."/>
            <person name="Worley K.C."/>
            <person name="Muzny D.M."/>
            <person name="Gibbs R.A."/>
            <person name="Richards S."/>
        </authorList>
    </citation>
    <scope>NUCLEOTIDE SEQUENCE</scope>
    <source>
        <strain evidence="4">HAZT.00-mixed</strain>
        <tissue evidence="4">Whole organism</tissue>
    </source>
</reference>
<feature type="region of interest" description="Disordered" evidence="1">
    <location>
        <begin position="53"/>
        <end position="72"/>
    </location>
</feature>
<comment type="caution">
    <text evidence="4">The sequence shown here is derived from an EMBL/GenBank/DDBJ whole genome shotgun (WGS) entry which is preliminary data.</text>
</comment>
<evidence type="ECO:0000256" key="1">
    <source>
        <dbReference type="SAM" id="MobiDB-lite"/>
    </source>
</evidence>
<accession>A0A6A0GY45</accession>
<keyword evidence="2" id="KW-0472">Membrane</keyword>
<sequence>MYILEDEEQFLEVEGVVGESVSLPCRIAPPQGDRVAVILWYRDQHPDALYTYDARSPGPHQHSSRAPGLRASFHSDPPARLVLPRATTKLAGEYECRVDYLHAPSATTRVRISIVFSMSIILIDLIMWHVVDGSDDKQLSVLELPESLQLQTTDGRLAPQLLETNAGEALRMICKVVGDMSITCQQNQFSNDSFTHEHYGHVHTVEGNADNVVLAPLVIPEVLREHHGLTLTCHASNANLTAVSMEASTKLLVNTPPSWVDISGVPPTITAGDKLRVWCSAPHARPSPVLVWAIARKGKPVRVLAQQVRGAWCVVRAWCLRGCWPSRCVVRGAWCVVRAWCAMRGAAGEERVKELRERNVSRSWQDVQVEWQDHGASLTCTAYSPALPAVRVSNSSVLSVTFAPRVRLSLGAMLSPEHIKEGSDVYFRCDIHSNPPPNRIAWFHNGQEVHADDRVLVSGDHLVLQKVHRKWSGNFACSASNPMGEAMSNSLEIAIQYSPVCGRTRPVLYRAALGQHVTLLCAVLANPTNVTFQWAFTNAVSQTLPSPGYGLSSSSLMTTSLPPPGITGGVRSVHGLEGRLKYQLQRVQDYGSVECRATNSVGSQAIPCVFTVRPPGIPSSNFGCKVTKQTWASVEIACALSSSYTNDDSENVTDDAAVNTAANANWNMAANADENTVGSKKLLDHIQMKNVAGSAENSIQNKVPSKHADHKWTTLEKDALGVKAWNGKELRLVEDHDQSAELRADELQQQNQPQTGAGDAKILDADAPDDTEYLLTVRERNTNTLMHNTTGARGVFNLTGLTPGADYVIRVWRVNRRGRSAPLTLETFTLRTAENRMREDVVSDAAAVVLGSVLTATALLLVLALSVVLITRRNRHATAARAQFLQSTVTLDQESPSTLIPPGEGPSQSVVPLVHQIAEDAPDLLGEERKTPSGASAGLEGDDVFLVADHCYQASSSLYSGLTPKAAVVSQELKIWSIKLESKLTIFQGENPYANTPRQATVPLVLFRQQLPLTKGKLATVSETWNVKEELGFQDALLAPAIQTIELTTFAVSS</sequence>
<dbReference type="CDD" id="cd00063">
    <property type="entry name" value="FN3"/>
    <property type="match status" value="1"/>
</dbReference>
<dbReference type="InterPro" id="IPR003598">
    <property type="entry name" value="Ig_sub2"/>
</dbReference>
<dbReference type="EMBL" id="JQDR03012792">
    <property type="protein sequence ID" value="KAA0190735.1"/>
    <property type="molecule type" value="Genomic_DNA"/>
</dbReference>
<protein>
    <recommendedName>
        <fullName evidence="3">Ig-like domain-containing protein</fullName>
    </recommendedName>
</protein>
<reference evidence="4" key="1">
    <citation type="submission" date="2014-08" db="EMBL/GenBank/DDBJ databases">
        <authorList>
            <person name="Murali S."/>
            <person name="Richards S."/>
            <person name="Bandaranaike D."/>
            <person name="Bellair M."/>
            <person name="Blankenburg K."/>
            <person name="Chao H."/>
            <person name="Dinh H."/>
            <person name="Doddapaneni H."/>
            <person name="Dugan-Rocha S."/>
            <person name="Elkadiri S."/>
            <person name="Gnanaolivu R."/>
            <person name="Hughes D."/>
            <person name="Lee S."/>
            <person name="Li M."/>
            <person name="Ming W."/>
            <person name="Munidasa M."/>
            <person name="Muniz J."/>
            <person name="Nguyen L."/>
            <person name="Osuji N."/>
            <person name="Pu L.-L."/>
            <person name="Puazo M."/>
            <person name="Skinner E."/>
            <person name="Qu C."/>
            <person name="Quiroz J."/>
            <person name="Raj R."/>
            <person name="Weissenberger G."/>
            <person name="Xin Y."/>
            <person name="Zou X."/>
            <person name="Han Y."/>
            <person name="Worley K."/>
            <person name="Muzny D."/>
            <person name="Gibbs R."/>
        </authorList>
    </citation>
    <scope>NUCLEOTIDE SEQUENCE</scope>
    <source>
        <strain evidence="4">HAZT.00-mixed</strain>
        <tissue evidence="4">Whole organism</tissue>
    </source>
</reference>
<gene>
    <name evidence="4" type="ORF">HAZT_HAZT001470</name>
</gene>
<dbReference type="InterPro" id="IPR007110">
    <property type="entry name" value="Ig-like_dom"/>
</dbReference>
<keyword evidence="2" id="KW-0812">Transmembrane</keyword>
<keyword evidence="2" id="KW-1133">Transmembrane helix</keyword>
<dbReference type="PROSITE" id="PS50835">
    <property type="entry name" value="IG_LIKE"/>
    <property type="match status" value="3"/>
</dbReference>
<dbReference type="Proteomes" id="UP000711488">
    <property type="component" value="Unassembled WGS sequence"/>
</dbReference>
<feature type="transmembrane region" description="Helical" evidence="2">
    <location>
        <begin position="845"/>
        <end position="871"/>
    </location>
</feature>
<dbReference type="AlphaFoldDB" id="A0A6A0GY45"/>
<dbReference type="SMART" id="SM00409">
    <property type="entry name" value="IG"/>
    <property type="match status" value="4"/>
</dbReference>
<evidence type="ECO:0000259" key="3">
    <source>
        <dbReference type="PROSITE" id="PS50835"/>
    </source>
</evidence>